<sequence>MALELFHVSWKHEEALDSCFDAFSSREPVSTSLENALKPSSKDPKMEFRPGDLVQLKSGGRSMTVVKSEKTTVDVIWYAETDDTIRNATVPAACLDVIELDDEEDFEDDE</sequence>
<dbReference type="AlphaFoldDB" id="A0A6N8DQM2"/>
<dbReference type="Proteomes" id="UP000439113">
    <property type="component" value="Unassembled WGS sequence"/>
</dbReference>
<dbReference type="InterPro" id="IPR019226">
    <property type="entry name" value="DUF2158"/>
</dbReference>
<name>A0A6N8DQM2_RHOAC</name>
<organism evidence="1 2">
    <name type="scientific">Rhodoblastus acidophilus</name>
    <name type="common">Rhodopseudomonas acidophila</name>
    <dbReference type="NCBI Taxonomy" id="1074"/>
    <lineage>
        <taxon>Bacteria</taxon>
        <taxon>Pseudomonadati</taxon>
        <taxon>Pseudomonadota</taxon>
        <taxon>Alphaproteobacteria</taxon>
        <taxon>Hyphomicrobiales</taxon>
        <taxon>Rhodoblastaceae</taxon>
        <taxon>Rhodoblastus</taxon>
    </lineage>
</organism>
<dbReference type="EMBL" id="WNKS01000021">
    <property type="protein sequence ID" value="MTV32769.1"/>
    <property type="molecule type" value="Genomic_DNA"/>
</dbReference>
<accession>A0A6N8DQM2</accession>
<proteinExistence type="predicted"/>
<dbReference type="Pfam" id="PF09926">
    <property type="entry name" value="DUF2158"/>
    <property type="match status" value="1"/>
</dbReference>
<reference evidence="1 2" key="1">
    <citation type="submission" date="2019-11" db="EMBL/GenBank/DDBJ databases">
        <title>Whole-genome sequence of a Rhodoblastus acidophilus DSM 142.</title>
        <authorList>
            <person name="Kyndt J.A."/>
            <person name="Meyer T.E."/>
        </authorList>
    </citation>
    <scope>NUCLEOTIDE SEQUENCE [LARGE SCALE GENOMIC DNA]</scope>
    <source>
        <strain evidence="1 2">DSM 142</strain>
    </source>
</reference>
<dbReference type="OrthoDB" id="7173769at2"/>
<evidence type="ECO:0000313" key="1">
    <source>
        <dbReference type="EMBL" id="MTV32769.1"/>
    </source>
</evidence>
<comment type="caution">
    <text evidence="1">The sequence shown here is derived from an EMBL/GenBank/DDBJ whole genome shotgun (WGS) entry which is preliminary data.</text>
</comment>
<protein>
    <submittedName>
        <fullName evidence="1">DUF2158 domain-containing protein</fullName>
    </submittedName>
</protein>
<gene>
    <name evidence="1" type="ORF">GJ654_17440</name>
</gene>
<evidence type="ECO:0000313" key="2">
    <source>
        <dbReference type="Proteomes" id="UP000439113"/>
    </source>
</evidence>